<reference evidence="9 10" key="1">
    <citation type="submission" date="2022-01" db="EMBL/GenBank/DDBJ databases">
        <title>A high-quality chromosome-level genome assembly of rohu carp, Labeo rohita.</title>
        <authorList>
            <person name="Arick M.A. II"/>
            <person name="Hsu C.-Y."/>
            <person name="Magbanua Z."/>
            <person name="Pechanova O."/>
            <person name="Grover C."/>
            <person name="Miller E."/>
            <person name="Thrash A."/>
            <person name="Ezzel L."/>
            <person name="Alam S."/>
            <person name="Benzie J."/>
            <person name="Hamilton M."/>
            <person name="Karsi A."/>
            <person name="Lawrence M.L."/>
            <person name="Peterson D.G."/>
        </authorList>
    </citation>
    <scope>NUCLEOTIDE SEQUENCE [LARGE SCALE GENOMIC DNA]</scope>
    <source>
        <strain evidence="10">BAU-BD-2019</strain>
        <tissue evidence="9">Blood</tissue>
    </source>
</reference>
<organism evidence="9 10">
    <name type="scientific">Labeo rohita</name>
    <name type="common">Indian major carp</name>
    <name type="synonym">Cyprinus rohita</name>
    <dbReference type="NCBI Taxonomy" id="84645"/>
    <lineage>
        <taxon>Eukaryota</taxon>
        <taxon>Metazoa</taxon>
        <taxon>Chordata</taxon>
        <taxon>Craniata</taxon>
        <taxon>Vertebrata</taxon>
        <taxon>Euteleostomi</taxon>
        <taxon>Actinopterygii</taxon>
        <taxon>Neopterygii</taxon>
        <taxon>Teleostei</taxon>
        <taxon>Ostariophysi</taxon>
        <taxon>Cypriniformes</taxon>
        <taxon>Cyprinidae</taxon>
        <taxon>Labeoninae</taxon>
        <taxon>Labeonini</taxon>
        <taxon>Labeo</taxon>
    </lineage>
</organism>
<accession>A0ABQ8LXU2</accession>
<gene>
    <name evidence="9" type="ORF">H4Q32_017562</name>
</gene>
<dbReference type="PROSITE" id="PS00518">
    <property type="entry name" value="ZF_RING_1"/>
    <property type="match status" value="1"/>
</dbReference>
<dbReference type="PANTHER" id="PTHR10131">
    <property type="entry name" value="TNF RECEPTOR ASSOCIATED FACTOR"/>
    <property type="match status" value="1"/>
</dbReference>
<evidence type="ECO:0000259" key="7">
    <source>
        <dbReference type="PROSITE" id="PS50089"/>
    </source>
</evidence>
<feature type="domain" description="RING-type" evidence="7">
    <location>
        <begin position="110"/>
        <end position="148"/>
    </location>
</feature>
<dbReference type="InterPro" id="IPR017907">
    <property type="entry name" value="Znf_RING_CS"/>
</dbReference>
<feature type="region of interest" description="Disordered" evidence="6">
    <location>
        <begin position="346"/>
        <end position="369"/>
    </location>
</feature>
<protein>
    <submittedName>
        <fullName evidence="9">E3 ubiquitin-protein ligase NRDP1</fullName>
    </submittedName>
</protein>
<keyword evidence="3 4" id="KW-0862">Zinc</keyword>
<evidence type="ECO:0000259" key="8">
    <source>
        <dbReference type="PROSITE" id="PS50145"/>
    </source>
</evidence>
<evidence type="ECO:0000313" key="9">
    <source>
        <dbReference type="EMBL" id="KAI2655215.1"/>
    </source>
</evidence>
<feature type="zinc finger region" description="TRAF-type" evidence="4">
    <location>
        <begin position="193"/>
        <end position="236"/>
    </location>
</feature>
<dbReference type="Pfam" id="PF13923">
    <property type="entry name" value="zf-C3HC4_2"/>
    <property type="match status" value="1"/>
</dbReference>
<evidence type="ECO:0000256" key="2">
    <source>
        <dbReference type="ARBA" id="ARBA00022771"/>
    </source>
</evidence>
<comment type="caution">
    <text evidence="9">The sequence shown here is derived from an EMBL/GenBank/DDBJ whole genome shotgun (WGS) entry which is preliminary data.</text>
</comment>
<dbReference type="PROSITE" id="PS50089">
    <property type="entry name" value="ZF_RING_2"/>
    <property type="match status" value="1"/>
</dbReference>
<dbReference type="Proteomes" id="UP000830375">
    <property type="component" value="Unassembled WGS sequence"/>
</dbReference>
<evidence type="ECO:0000256" key="4">
    <source>
        <dbReference type="PROSITE-ProRule" id="PRU00207"/>
    </source>
</evidence>
<keyword evidence="2 4" id="KW-0863">Zinc-finger</keyword>
<feature type="coiled-coil region" evidence="5">
    <location>
        <begin position="319"/>
        <end position="346"/>
    </location>
</feature>
<dbReference type="InterPro" id="IPR001841">
    <property type="entry name" value="Znf_RING"/>
</dbReference>
<evidence type="ECO:0000256" key="6">
    <source>
        <dbReference type="SAM" id="MobiDB-lite"/>
    </source>
</evidence>
<dbReference type="InterPro" id="IPR013083">
    <property type="entry name" value="Znf_RING/FYVE/PHD"/>
</dbReference>
<keyword evidence="5" id="KW-0175">Coiled coil</keyword>
<dbReference type="Gene3D" id="3.30.40.10">
    <property type="entry name" value="Zinc/RING finger domain, C3HC4 (zinc finger)"/>
    <property type="match status" value="2"/>
</dbReference>
<dbReference type="SUPFAM" id="SSF49599">
    <property type="entry name" value="TRAF domain-like"/>
    <property type="match status" value="1"/>
</dbReference>
<dbReference type="SUPFAM" id="SSF57850">
    <property type="entry name" value="RING/U-box"/>
    <property type="match status" value="1"/>
</dbReference>
<evidence type="ECO:0000256" key="3">
    <source>
        <dbReference type="ARBA" id="ARBA00022833"/>
    </source>
</evidence>
<feature type="domain" description="TRAF-type" evidence="8">
    <location>
        <begin position="193"/>
        <end position="236"/>
    </location>
</feature>
<sequence length="384" mass="43418">MFQSNSCHLAVSTATDQTTFSKHTLEKERGGDKILHTLSARVTELQSRGIFGISLITRRVVFVCQHEPGGDGKKDATILETMADGGFGFRVGMGYDLERFVGYVNEGLLCCVCRDVLEDPLQAPCEHAFCSSCIHGWLIHHNNCPEDRLPLDISHLRPLFRYMRNDLARLQVRCVFRPQGCEVICALESVHRHEQQCDYALLNCSNAGCPVQVSRRSLEAHLCVCEYSSRVCASGCGYTILNTEEAQHNCVSELRAELDMLRAELDCKVEEVRHEMESRLDSQRRHMVQKESLLRSEVDELKGQLSRVMSDVRVLLGAERARRQELERAELEKAELLELLKKEGLRPATPSEAAPPPVEMQRKTSPRSLALDCIKRKNREVTVI</sequence>
<evidence type="ECO:0000256" key="1">
    <source>
        <dbReference type="ARBA" id="ARBA00022723"/>
    </source>
</evidence>
<name>A0ABQ8LXU2_LABRO</name>
<keyword evidence="10" id="KW-1185">Reference proteome</keyword>
<evidence type="ECO:0000313" key="10">
    <source>
        <dbReference type="Proteomes" id="UP000830375"/>
    </source>
</evidence>
<dbReference type="PANTHER" id="PTHR10131:SF157">
    <property type="entry name" value="RECEPTOR-ASSOCIATED FACTOR, PUTATIVE-RELATED"/>
    <property type="match status" value="1"/>
</dbReference>
<dbReference type="SMART" id="SM00184">
    <property type="entry name" value="RING"/>
    <property type="match status" value="1"/>
</dbReference>
<evidence type="ECO:0000256" key="5">
    <source>
        <dbReference type="SAM" id="Coils"/>
    </source>
</evidence>
<proteinExistence type="predicted"/>
<dbReference type="InterPro" id="IPR001293">
    <property type="entry name" value="Znf_TRAF"/>
</dbReference>
<dbReference type="PROSITE" id="PS50145">
    <property type="entry name" value="ZF_TRAF"/>
    <property type="match status" value="1"/>
</dbReference>
<keyword evidence="1 4" id="KW-0479">Metal-binding</keyword>
<dbReference type="EMBL" id="JACTAM010000016">
    <property type="protein sequence ID" value="KAI2655215.1"/>
    <property type="molecule type" value="Genomic_DNA"/>
</dbReference>